<reference evidence="5" key="1">
    <citation type="journal article" date="2019" name="Plant Biotechnol. J.">
        <title>Genome sequencing of the Australian wild diploid species Gossypium australe highlights disease resistance and delayed gland morphogenesis.</title>
        <authorList>
            <person name="Cai Y."/>
            <person name="Cai X."/>
            <person name="Wang Q."/>
            <person name="Wang P."/>
            <person name="Zhang Y."/>
            <person name="Cai C."/>
            <person name="Xu Y."/>
            <person name="Wang K."/>
            <person name="Zhou Z."/>
            <person name="Wang C."/>
            <person name="Geng S."/>
            <person name="Li B."/>
            <person name="Dong Q."/>
            <person name="Hou Y."/>
            <person name="Wang H."/>
            <person name="Ai P."/>
            <person name="Liu Z."/>
            <person name="Yi F."/>
            <person name="Sun M."/>
            <person name="An G."/>
            <person name="Cheng J."/>
            <person name="Zhang Y."/>
            <person name="Shi Q."/>
            <person name="Xie Y."/>
            <person name="Shi X."/>
            <person name="Chang Y."/>
            <person name="Huang F."/>
            <person name="Chen Y."/>
            <person name="Hong S."/>
            <person name="Mi L."/>
            <person name="Sun Q."/>
            <person name="Zhang L."/>
            <person name="Zhou B."/>
            <person name="Peng R."/>
            <person name="Zhang X."/>
            <person name="Liu F."/>
        </authorList>
    </citation>
    <scope>NUCLEOTIDE SEQUENCE [LARGE SCALE GENOMIC DNA]</scope>
    <source>
        <strain evidence="5">cv. PA1801</strain>
    </source>
</reference>
<organism evidence="4 5">
    <name type="scientific">Gossypium australe</name>
    <dbReference type="NCBI Taxonomy" id="47621"/>
    <lineage>
        <taxon>Eukaryota</taxon>
        <taxon>Viridiplantae</taxon>
        <taxon>Streptophyta</taxon>
        <taxon>Embryophyta</taxon>
        <taxon>Tracheophyta</taxon>
        <taxon>Spermatophyta</taxon>
        <taxon>Magnoliopsida</taxon>
        <taxon>eudicotyledons</taxon>
        <taxon>Gunneridae</taxon>
        <taxon>Pentapetalae</taxon>
        <taxon>rosids</taxon>
        <taxon>malvids</taxon>
        <taxon>Malvales</taxon>
        <taxon>Malvaceae</taxon>
        <taxon>Malvoideae</taxon>
        <taxon>Gossypium</taxon>
    </lineage>
</organism>
<evidence type="ECO:0000256" key="1">
    <source>
        <dbReference type="ARBA" id="ARBA00022737"/>
    </source>
</evidence>
<dbReference type="NCBIfam" id="TIGR00756">
    <property type="entry name" value="PPR"/>
    <property type="match status" value="4"/>
</dbReference>
<dbReference type="Gene3D" id="1.25.40.10">
    <property type="entry name" value="Tetratricopeptide repeat domain"/>
    <property type="match status" value="5"/>
</dbReference>
<comment type="similarity">
    <text evidence="2">Belongs to the PPR family. PCMP-E subfamily.</text>
</comment>
<feature type="repeat" description="PPR" evidence="3">
    <location>
        <begin position="577"/>
        <end position="611"/>
    </location>
</feature>
<feature type="repeat" description="PPR" evidence="3">
    <location>
        <begin position="379"/>
        <end position="413"/>
    </location>
</feature>
<feature type="repeat" description="PPR" evidence="3">
    <location>
        <begin position="613"/>
        <end position="648"/>
    </location>
</feature>
<accession>A0A5B6UVZ8</accession>
<dbReference type="Pfam" id="PF01535">
    <property type="entry name" value="PPR"/>
    <property type="match status" value="3"/>
</dbReference>
<keyword evidence="5" id="KW-1185">Reference proteome</keyword>
<feature type="repeat" description="PPR" evidence="3">
    <location>
        <begin position="281"/>
        <end position="315"/>
    </location>
</feature>
<dbReference type="EMBL" id="SMMG02000009">
    <property type="protein sequence ID" value="KAA3461583.1"/>
    <property type="molecule type" value="Genomic_DNA"/>
</dbReference>
<evidence type="ECO:0000313" key="5">
    <source>
        <dbReference type="Proteomes" id="UP000325315"/>
    </source>
</evidence>
<proteinExistence type="inferred from homology"/>
<name>A0A5B6UVZ8_9ROSI</name>
<keyword evidence="1" id="KW-0677">Repeat</keyword>
<dbReference type="PANTHER" id="PTHR47926">
    <property type="entry name" value="PENTATRICOPEPTIDE REPEAT-CONTAINING PROTEIN"/>
    <property type="match status" value="1"/>
</dbReference>
<evidence type="ECO:0000256" key="2">
    <source>
        <dbReference type="ARBA" id="ARBA00061659"/>
    </source>
</evidence>
<dbReference type="Pfam" id="PF13041">
    <property type="entry name" value="PPR_2"/>
    <property type="match status" value="3"/>
</dbReference>
<feature type="repeat" description="PPR" evidence="3">
    <location>
        <begin position="715"/>
        <end position="749"/>
    </location>
</feature>
<feature type="repeat" description="PPR" evidence="3">
    <location>
        <begin position="148"/>
        <end position="182"/>
    </location>
</feature>
<dbReference type="InterPro" id="IPR046960">
    <property type="entry name" value="PPR_At4g14850-like_plant"/>
</dbReference>
<dbReference type="OrthoDB" id="751155at2759"/>
<dbReference type="GO" id="GO:0009451">
    <property type="term" value="P:RNA modification"/>
    <property type="evidence" value="ECO:0007669"/>
    <property type="project" value="InterPro"/>
</dbReference>
<dbReference type="Pfam" id="PF20431">
    <property type="entry name" value="E_motif"/>
    <property type="match status" value="1"/>
</dbReference>
<evidence type="ECO:0000313" key="4">
    <source>
        <dbReference type="EMBL" id="KAA3461583.1"/>
    </source>
</evidence>
<dbReference type="AlphaFoldDB" id="A0A5B6UVZ8"/>
<dbReference type="InterPro" id="IPR046848">
    <property type="entry name" value="E_motif"/>
</dbReference>
<dbReference type="InterPro" id="IPR011990">
    <property type="entry name" value="TPR-like_helical_dom_sf"/>
</dbReference>
<dbReference type="SUPFAM" id="SSF48452">
    <property type="entry name" value="TPR-like"/>
    <property type="match status" value="1"/>
</dbReference>
<gene>
    <name evidence="4" type="ORF">EPI10_028142</name>
</gene>
<dbReference type="PROSITE" id="PS51375">
    <property type="entry name" value="PPR"/>
    <property type="match status" value="6"/>
</dbReference>
<comment type="caution">
    <text evidence="4">The sequence shown here is derived from an EMBL/GenBank/DDBJ whole genome shotgun (WGS) entry which is preliminary data.</text>
</comment>
<evidence type="ECO:0000256" key="3">
    <source>
        <dbReference type="PROSITE-ProRule" id="PRU00708"/>
    </source>
</evidence>
<dbReference type="GO" id="GO:0003723">
    <property type="term" value="F:RNA binding"/>
    <property type="evidence" value="ECO:0007669"/>
    <property type="project" value="InterPro"/>
</dbReference>
<sequence>MHSFLHLFPTTTRSLPCTTISHALSTQQLKPVLTTITEASLNEHHLIQLNSRLASLTRSPRYQDALCLFDEIHCLHHNVKPDHYTLSTALKACANLPNLEFGTKLHAYAIKSGFKPYSHVSNTLLFLYSKTHHLASVERVFNEIEHPDVYSWTTMLSSCSKLGGISYACEVFDKMPKKEVAVWNVMVTGCRENGYQGHGFDLFKQMHFLGLKHDNYSFASVLSTCYIENLGFGRQVQALVVKTGFLFRASVVNAAITMYFNCEDVENACRVFEEVECSVYDGITFNVMIDGFLNVGRVEEALLMFREMLEACLGPSELTFVSLMSSCSCRRAGNQVYAQAVKLGFEQSTSVSNAAITMYSTCGDLNAARLVFERLEQKDIVSWNTLVSTYAQRSSSSSAFLIYMEMRRSGIEPDEFTFGSLLSCSEFIEMSEMIHALVFKNGLISRVQVSNALVSSYSKHGEMNQAYQLFQMSPKNLISWNTIISGFFLNGFPAQGLEQLTKLLISNLRPNSYTFSIAISICASISSLNNGKQLHAYILRHDFSSETSLGNALITMYAKCGALNWSLRVFNEMIAKDTISWNALISAFAQHGEGKEAVNCFKAMKGVGRVKPDQATFTTLLSACSHAGLVDDATWILNSMVNEYGFDPGEDHLSCMVDLLGRAGYLDEAERVLDSKHIEPCSNIWWSLFSACAAHSNLRLARIIAKFLLETEQNNPSVYVLLSNTYAAAGQWEEAARVRESMKNVGVMKQPGSSYSLLFLVTLTDHQRAKVAELSKFRRPAKMHSSTQWIRLSVQTSLKENEAAIKKFEQA</sequence>
<protein>
    <submittedName>
        <fullName evidence="4">Pentatricopeptide repeat-containing protein</fullName>
    </submittedName>
</protein>
<dbReference type="InterPro" id="IPR002885">
    <property type="entry name" value="PPR_rpt"/>
</dbReference>
<dbReference type="FunFam" id="1.25.40.10:FF:000196">
    <property type="entry name" value="Pentatricopeptide repeat-containing protein At4g14850"/>
    <property type="match status" value="1"/>
</dbReference>
<dbReference type="Proteomes" id="UP000325315">
    <property type="component" value="Unassembled WGS sequence"/>
</dbReference>
<dbReference type="FunFam" id="1.25.40.10:FF:000090">
    <property type="entry name" value="Pentatricopeptide repeat-containing protein, chloroplastic"/>
    <property type="match status" value="1"/>
</dbReference>